<feature type="compositionally biased region" description="Low complexity" evidence="1">
    <location>
        <begin position="151"/>
        <end position="165"/>
    </location>
</feature>
<protein>
    <submittedName>
        <fullName evidence="2">Uncharacterized protein isoform X2</fullName>
    </submittedName>
</protein>
<name>A0A1S4A8D8_TOBAC</name>
<evidence type="ECO:0000313" key="2">
    <source>
        <dbReference type="RefSeq" id="XP_016472846.1"/>
    </source>
</evidence>
<feature type="region of interest" description="Disordered" evidence="1">
    <location>
        <begin position="69"/>
        <end position="175"/>
    </location>
</feature>
<dbReference type="RefSeq" id="XP_016472846.1">
    <property type="nucleotide sequence ID" value="XM_016617360.1"/>
</dbReference>
<proteinExistence type="predicted"/>
<reference evidence="2" key="1">
    <citation type="submission" date="2025-08" db="UniProtKB">
        <authorList>
            <consortium name="RefSeq"/>
        </authorList>
    </citation>
    <scope>IDENTIFICATION</scope>
</reference>
<gene>
    <name evidence="2" type="primary">LOC107794825</name>
</gene>
<dbReference type="AlphaFoldDB" id="A0A1S4A8D8"/>
<sequence>MRIHEWAPFHEKFGCKPLTGRRGVRRRRAPPLAFCQPVPSARPAPKATAWPVPAVETVRLEVTPQPETPVLAVRSTSESSRVGSGEAPSKRRRVVLEGASLAETPSRGDLVSTAPEIGGGANLDMEATPVASVQEATVTEGRSSKADIVVPSRPSSSRPNNTPSSANERGERCHG</sequence>
<dbReference type="OrthoDB" id="10009287at2759"/>
<evidence type="ECO:0000256" key="1">
    <source>
        <dbReference type="SAM" id="MobiDB-lite"/>
    </source>
</evidence>
<accession>A0A1S4A8D8</accession>
<organism evidence="2">
    <name type="scientific">Nicotiana tabacum</name>
    <name type="common">Common tobacco</name>
    <dbReference type="NCBI Taxonomy" id="4097"/>
    <lineage>
        <taxon>Eukaryota</taxon>
        <taxon>Viridiplantae</taxon>
        <taxon>Streptophyta</taxon>
        <taxon>Embryophyta</taxon>
        <taxon>Tracheophyta</taxon>
        <taxon>Spermatophyta</taxon>
        <taxon>Magnoliopsida</taxon>
        <taxon>eudicotyledons</taxon>
        <taxon>Gunneridae</taxon>
        <taxon>Pentapetalae</taxon>
        <taxon>asterids</taxon>
        <taxon>lamiids</taxon>
        <taxon>Solanales</taxon>
        <taxon>Solanaceae</taxon>
        <taxon>Nicotianoideae</taxon>
        <taxon>Nicotianeae</taxon>
        <taxon>Nicotiana</taxon>
    </lineage>
</organism>